<sequence>MNAAIVDDKSEHYIPFLLNLLETHRIKHGDNPNAPPFFVGLNGIQGAGKTVLVSTLRSTLSTTPYNLPTITFSLDDIYLTHDDQRHLAATNPSNPLLQHRGQPSTHDIALGSKVFDSLRQNQPTKIPSYDKSAFNGQGDRAPEDTWEIVNNIQNGQPLIKVVIFEGWCVGFRSRPESEIQAEWEDAVRRRERDNTYNGQLGYVKLADVMAINDSLKEYDTFTSQLDAFIHIDAEDTHNVYYWRQQQEQTLLATKGKGMTSDQVTKFVNGFREYLSSKNMRLATRLQTDNFLLQIIHHTSYIRTSLEMVYFGPRRRKATKVGKADSFGSSLTSRGK</sequence>
<dbReference type="GO" id="GO:0016301">
    <property type="term" value="F:kinase activity"/>
    <property type="evidence" value="ECO:0007669"/>
    <property type="project" value="UniProtKB-KW"/>
</dbReference>
<gene>
    <name evidence="1" type="ORF">TEQG_05683</name>
</gene>
<dbReference type="InterPro" id="IPR027417">
    <property type="entry name" value="P-loop_NTPase"/>
</dbReference>
<proteinExistence type="predicted"/>
<dbReference type="SUPFAM" id="SSF52540">
    <property type="entry name" value="P-loop containing nucleoside triphosphate hydrolases"/>
    <property type="match status" value="1"/>
</dbReference>
<evidence type="ECO:0000313" key="2">
    <source>
        <dbReference type="Proteomes" id="UP000009169"/>
    </source>
</evidence>
<keyword evidence="2" id="KW-1185">Reference proteome</keyword>
<dbReference type="Proteomes" id="UP000009169">
    <property type="component" value="Unassembled WGS sequence"/>
</dbReference>
<keyword evidence="1" id="KW-0418">Kinase</keyword>
<dbReference type="HOGENOM" id="CLU_056986_0_0_1"/>
<name>F2PXS1_TRIEC</name>
<dbReference type="OrthoDB" id="347435at2759"/>
<dbReference type="EMBL" id="DS995750">
    <property type="protein sequence ID" value="EGE06689.1"/>
    <property type="molecule type" value="Genomic_DNA"/>
</dbReference>
<accession>F2PXS1</accession>
<protein>
    <submittedName>
        <fullName evidence="1">Uridine/cytidine kinase</fullName>
    </submittedName>
</protein>
<organism evidence="1 2">
    <name type="scientific">Trichophyton equinum (strain ATCC MYA-4606 / CBS 127.97)</name>
    <name type="common">Horse ringworm fungus</name>
    <dbReference type="NCBI Taxonomy" id="559882"/>
    <lineage>
        <taxon>Eukaryota</taxon>
        <taxon>Fungi</taxon>
        <taxon>Dikarya</taxon>
        <taxon>Ascomycota</taxon>
        <taxon>Pezizomycotina</taxon>
        <taxon>Eurotiomycetes</taxon>
        <taxon>Eurotiomycetidae</taxon>
        <taxon>Onygenales</taxon>
        <taxon>Arthrodermataceae</taxon>
        <taxon>Trichophyton</taxon>
    </lineage>
</organism>
<dbReference type="VEuPathDB" id="FungiDB:TEQG_05683"/>
<keyword evidence="1" id="KW-0808">Transferase</keyword>
<evidence type="ECO:0000313" key="1">
    <source>
        <dbReference type="EMBL" id="EGE06689.1"/>
    </source>
</evidence>
<dbReference type="AlphaFoldDB" id="F2PXS1"/>
<reference evidence="2" key="1">
    <citation type="journal article" date="2012" name="MBio">
        <title>Comparative genome analysis of Trichophyton rubrum and related dermatophytes reveals candidate genes involved in infection.</title>
        <authorList>
            <person name="Martinez D.A."/>
            <person name="Oliver B.G."/>
            <person name="Graeser Y."/>
            <person name="Goldberg J.M."/>
            <person name="Li W."/>
            <person name="Martinez-Rossi N.M."/>
            <person name="Monod M."/>
            <person name="Shelest E."/>
            <person name="Barton R.C."/>
            <person name="Birch E."/>
            <person name="Brakhage A.A."/>
            <person name="Chen Z."/>
            <person name="Gurr S.J."/>
            <person name="Heiman D."/>
            <person name="Heitman J."/>
            <person name="Kosti I."/>
            <person name="Rossi A."/>
            <person name="Saif S."/>
            <person name="Samalova M."/>
            <person name="Saunders C.W."/>
            <person name="Shea T."/>
            <person name="Summerbell R.C."/>
            <person name="Xu J."/>
            <person name="Young S."/>
            <person name="Zeng Q."/>
            <person name="Birren B.W."/>
            <person name="Cuomo C.A."/>
            <person name="White T.C."/>
        </authorList>
    </citation>
    <scope>NUCLEOTIDE SEQUENCE [LARGE SCALE GENOMIC DNA]</scope>
    <source>
        <strain evidence="2">ATCC MYA-4606 / CBS 127.97</strain>
    </source>
</reference>
<dbReference type="PANTHER" id="PTHR10285">
    <property type="entry name" value="URIDINE KINASE"/>
    <property type="match status" value="1"/>
</dbReference>
<dbReference type="eggNOG" id="KOG2878">
    <property type="taxonomic scope" value="Eukaryota"/>
</dbReference>
<dbReference type="Gene3D" id="3.40.50.300">
    <property type="entry name" value="P-loop containing nucleotide triphosphate hydrolases"/>
    <property type="match status" value="1"/>
</dbReference>